<dbReference type="SUPFAM" id="SSF56601">
    <property type="entry name" value="beta-lactamase/transpeptidase-like"/>
    <property type="match status" value="1"/>
</dbReference>
<gene>
    <name evidence="3" type="primary">dacB2</name>
    <name evidence="3" type="ORF">CENDO_10030</name>
</gene>
<keyword evidence="2 3" id="KW-0378">Hydrolase</keyword>
<dbReference type="PANTHER" id="PTHR30023:SF0">
    <property type="entry name" value="PENICILLIN-SENSITIVE CARBOXYPEPTIDASE A"/>
    <property type="match status" value="1"/>
</dbReference>
<dbReference type="NCBIfam" id="TIGR00666">
    <property type="entry name" value="PBP4"/>
    <property type="match status" value="1"/>
</dbReference>
<organism evidence="3 4">
    <name type="scientific">Corynebacterium endometrii</name>
    <dbReference type="NCBI Taxonomy" id="2488819"/>
    <lineage>
        <taxon>Bacteria</taxon>
        <taxon>Bacillati</taxon>
        <taxon>Actinomycetota</taxon>
        <taxon>Actinomycetes</taxon>
        <taxon>Mycobacteriales</taxon>
        <taxon>Corynebacteriaceae</taxon>
        <taxon>Corynebacterium</taxon>
    </lineage>
</organism>
<dbReference type="PRINTS" id="PR00922">
    <property type="entry name" value="DADACBPTASE3"/>
</dbReference>
<proteinExistence type="inferred from homology"/>
<dbReference type="GO" id="GO:0009002">
    <property type="term" value="F:serine-type D-Ala-D-Ala carboxypeptidase activity"/>
    <property type="evidence" value="ECO:0007669"/>
    <property type="project" value="UniProtKB-EC"/>
</dbReference>
<keyword evidence="3" id="KW-0645">Protease</keyword>
<sequence length="429" mass="43362" precursor="true">MKSKHVWWTAASVVTAAAVAGLATLGVAVQDINGNLTHDPAPTVAHAKPVMVPLAAGGAPDAEALSARLDNLARDAALGTLGGQVIDTTTGDVVWEREAGTPAVPASATKILTTAAAILSLDTGARVNTEVVRGPQDGTVVIKAAGDTWMTHEQLDDLAEQITAAGGASAVYIDTGLWSGNTQAPAWDPDNVDGGYVAPMEPAMAYGGRLGGTEGDLPRSHAPALDVANLLAQRLGAQTAGLAPAPGGAEVVASTQSAPLAQRMQQMVKHSDNVAAEAIGREVAAAQGAEPSFAGATRATLETLARAGFDTEATVLSDNSGLSTNNRITPALLTSVVSRAVTDESLRPLLGYLPVAGGEGTLATRYSTQSGKGYVRAKTGSLTGVSALVGTAVGKSGHVYAFSFLVNDAGDLLSTRVAQDALASALTEF</sequence>
<dbReference type="GO" id="GO:0000270">
    <property type="term" value="P:peptidoglycan metabolic process"/>
    <property type="evidence" value="ECO:0007669"/>
    <property type="project" value="TreeGrafter"/>
</dbReference>
<dbReference type="RefSeq" id="WP_136141865.1">
    <property type="nucleotide sequence ID" value="NZ_CP039247.1"/>
</dbReference>
<protein>
    <submittedName>
        <fullName evidence="3">D-alanyl-D-alanine carboxypeptidase DacB</fullName>
        <ecNumber evidence="3">3.4.16.4</ecNumber>
    </submittedName>
</protein>
<dbReference type="PANTHER" id="PTHR30023">
    <property type="entry name" value="D-ALANYL-D-ALANINE CARBOXYPEPTIDASE"/>
    <property type="match status" value="1"/>
</dbReference>
<dbReference type="Gene3D" id="3.40.710.10">
    <property type="entry name" value="DD-peptidase/beta-lactamase superfamily"/>
    <property type="match status" value="2"/>
</dbReference>
<dbReference type="InterPro" id="IPR012338">
    <property type="entry name" value="Beta-lactam/transpept-like"/>
</dbReference>
<dbReference type="KEGG" id="cee:CENDO_10030"/>
<evidence type="ECO:0000313" key="3">
    <source>
        <dbReference type="EMBL" id="QCB29260.1"/>
    </source>
</evidence>
<dbReference type="EC" id="3.4.16.4" evidence="3"/>
<keyword evidence="3" id="KW-0121">Carboxypeptidase</keyword>
<dbReference type="GO" id="GO:0006508">
    <property type="term" value="P:proteolysis"/>
    <property type="evidence" value="ECO:0007669"/>
    <property type="project" value="InterPro"/>
</dbReference>
<accession>A0A4P7QI91</accession>
<evidence type="ECO:0000256" key="2">
    <source>
        <dbReference type="ARBA" id="ARBA00022801"/>
    </source>
</evidence>
<evidence type="ECO:0000256" key="1">
    <source>
        <dbReference type="ARBA" id="ARBA00006096"/>
    </source>
</evidence>
<dbReference type="Proteomes" id="UP000296352">
    <property type="component" value="Chromosome"/>
</dbReference>
<evidence type="ECO:0000313" key="4">
    <source>
        <dbReference type="Proteomes" id="UP000296352"/>
    </source>
</evidence>
<keyword evidence="4" id="KW-1185">Reference proteome</keyword>
<name>A0A4P7QI91_9CORY</name>
<dbReference type="OrthoDB" id="56883at2"/>
<dbReference type="EMBL" id="CP039247">
    <property type="protein sequence ID" value="QCB29260.1"/>
    <property type="molecule type" value="Genomic_DNA"/>
</dbReference>
<dbReference type="Pfam" id="PF02113">
    <property type="entry name" value="Peptidase_S13"/>
    <property type="match status" value="2"/>
</dbReference>
<comment type="similarity">
    <text evidence="1">Belongs to the peptidase S13 family.</text>
</comment>
<dbReference type="InterPro" id="IPR000667">
    <property type="entry name" value="Peptidase_S13"/>
</dbReference>
<reference evidence="3 4" key="1">
    <citation type="submission" date="2019-04" db="EMBL/GenBank/DDBJ databases">
        <title>Corynebacterium endometrii sp. nov., isolated from the uterus of a cow with endometritis.</title>
        <authorList>
            <person name="Ballas P."/>
            <person name="Ruckert C."/>
            <person name="Wagener K."/>
            <person name="Drillich M."/>
            <person name="Kaempfer P."/>
            <person name="Busse H.-J."/>
            <person name="Ehling-Schulz M."/>
        </authorList>
    </citation>
    <scope>NUCLEOTIDE SEQUENCE [LARGE SCALE GENOMIC DNA]</scope>
    <source>
        <strain evidence="3 4">LMM-1653</strain>
    </source>
</reference>
<dbReference type="AlphaFoldDB" id="A0A4P7QI91"/>